<dbReference type="RefSeq" id="WP_236865217.1">
    <property type="nucleotide sequence ID" value="NZ_BAABAZ010000003.1"/>
</dbReference>
<feature type="transmembrane region" description="Helical" evidence="7">
    <location>
        <begin position="371"/>
        <end position="396"/>
    </location>
</feature>
<feature type="transmembrane region" description="Helical" evidence="7">
    <location>
        <begin position="27"/>
        <end position="50"/>
    </location>
</feature>
<evidence type="ECO:0000259" key="8">
    <source>
        <dbReference type="Pfam" id="PF00324"/>
    </source>
</evidence>
<organism evidence="9 10">
    <name type="scientific">Brevibacterium daeguense</name>
    <dbReference type="NCBI Taxonomy" id="909936"/>
    <lineage>
        <taxon>Bacteria</taxon>
        <taxon>Bacillati</taxon>
        <taxon>Actinomycetota</taxon>
        <taxon>Actinomycetes</taxon>
        <taxon>Micrococcales</taxon>
        <taxon>Brevibacteriaceae</taxon>
        <taxon>Brevibacterium</taxon>
    </lineage>
</organism>
<evidence type="ECO:0000256" key="5">
    <source>
        <dbReference type="ARBA" id="ARBA00022989"/>
    </source>
</evidence>
<dbReference type="EMBL" id="BAABAZ010000003">
    <property type="protein sequence ID" value="GAA4282707.1"/>
    <property type="molecule type" value="Genomic_DNA"/>
</dbReference>
<feature type="domain" description="Amino acid permease/ SLC12A" evidence="8">
    <location>
        <begin position="27"/>
        <end position="456"/>
    </location>
</feature>
<accession>A0ABP8EFG1</accession>
<comment type="subcellular location">
    <subcellularLocation>
        <location evidence="1">Membrane</location>
        <topology evidence="1">Multi-pass membrane protein</topology>
    </subcellularLocation>
</comment>
<feature type="transmembrane region" description="Helical" evidence="7">
    <location>
        <begin position="165"/>
        <end position="187"/>
    </location>
</feature>
<evidence type="ECO:0000256" key="3">
    <source>
        <dbReference type="ARBA" id="ARBA00022692"/>
    </source>
</evidence>
<feature type="transmembrane region" description="Helical" evidence="7">
    <location>
        <begin position="408"/>
        <end position="431"/>
    </location>
</feature>
<sequence length="476" mass="49749">MTSQTESTTASAGPSQSLERGLTHGQMAMIAMGSALGTGLFLGSGAAIGVAGPGVIITYAIGALIAACIAACMGEMASRYPARGGFGTMASHFLTPFWGYLVRWCYWFVTVAVTGSELVAVAKYLTFWWPQVPVWLGIVVFAALILTLNLVSVKSFGIVEFVLSSIKVIAVVVFIFIGVLLIVFGLPGQEPAGVANLVNDGGFLPNGFSAVWVALSIVMFSFGGIELISVTAAEAKDPGRSVRTAARSTMVRLALFYVAAITIIVCLVPWQTAAQGRDVEHSPFVLVFEQIGIPAAAGVTNFIVLIAALSAANANLYAGGRLLHSLAADRMAPAPLARTSAHHVPRRAVLVSSVGIIAAAAMAATGVGNVFIIMISIVTFVVLVVWALILVTYIAYWRRRDDRAPFQVWGGPYTAAAGLVGVAAVFATVIVVPDMQLAAAVGLPFIAVLTIAYFAVIRGRIRPGAAEEAMAESEAV</sequence>
<feature type="transmembrane region" description="Helical" evidence="7">
    <location>
        <begin position="134"/>
        <end position="153"/>
    </location>
</feature>
<keyword evidence="4" id="KW-0029">Amino-acid transport</keyword>
<evidence type="ECO:0000256" key="2">
    <source>
        <dbReference type="ARBA" id="ARBA00022448"/>
    </source>
</evidence>
<feature type="transmembrane region" description="Helical" evidence="7">
    <location>
        <begin position="253"/>
        <end position="271"/>
    </location>
</feature>
<name>A0ABP8EFG1_9MICO</name>
<comment type="caution">
    <text evidence="9">The sequence shown here is derived from an EMBL/GenBank/DDBJ whole genome shotgun (WGS) entry which is preliminary data.</text>
</comment>
<feature type="transmembrane region" description="Helical" evidence="7">
    <location>
        <begin position="207"/>
        <end position="232"/>
    </location>
</feature>
<keyword evidence="2" id="KW-0813">Transport</keyword>
<dbReference type="Gene3D" id="1.20.1740.10">
    <property type="entry name" value="Amino acid/polyamine transporter I"/>
    <property type="match status" value="1"/>
</dbReference>
<evidence type="ECO:0000256" key="6">
    <source>
        <dbReference type="ARBA" id="ARBA00023136"/>
    </source>
</evidence>
<feature type="transmembrane region" description="Helical" evidence="7">
    <location>
        <begin position="97"/>
        <end position="122"/>
    </location>
</feature>
<reference evidence="10" key="1">
    <citation type="journal article" date="2019" name="Int. J. Syst. Evol. Microbiol.">
        <title>The Global Catalogue of Microorganisms (GCM) 10K type strain sequencing project: providing services to taxonomists for standard genome sequencing and annotation.</title>
        <authorList>
            <consortium name="The Broad Institute Genomics Platform"/>
            <consortium name="The Broad Institute Genome Sequencing Center for Infectious Disease"/>
            <person name="Wu L."/>
            <person name="Ma J."/>
        </authorList>
    </citation>
    <scope>NUCLEOTIDE SEQUENCE [LARGE SCALE GENOMIC DNA]</scope>
    <source>
        <strain evidence="10">JCM 17458</strain>
    </source>
</reference>
<feature type="transmembrane region" description="Helical" evidence="7">
    <location>
        <begin position="291"/>
        <end position="312"/>
    </location>
</feature>
<feature type="transmembrane region" description="Helical" evidence="7">
    <location>
        <begin position="56"/>
        <end position="76"/>
    </location>
</feature>
<keyword evidence="10" id="KW-1185">Reference proteome</keyword>
<dbReference type="PANTHER" id="PTHR43495">
    <property type="entry name" value="GABA PERMEASE"/>
    <property type="match status" value="1"/>
</dbReference>
<dbReference type="PIRSF" id="PIRSF006060">
    <property type="entry name" value="AA_transporter"/>
    <property type="match status" value="1"/>
</dbReference>
<evidence type="ECO:0000256" key="1">
    <source>
        <dbReference type="ARBA" id="ARBA00004141"/>
    </source>
</evidence>
<proteinExistence type="predicted"/>
<keyword evidence="3 7" id="KW-0812">Transmembrane</keyword>
<dbReference type="Proteomes" id="UP001501586">
    <property type="component" value="Unassembled WGS sequence"/>
</dbReference>
<evidence type="ECO:0000256" key="4">
    <source>
        <dbReference type="ARBA" id="ARBA00022970"/>
    </source>
</evidence>
<feature type="transmembrane region" description="Helical" evidence="7">
    <location>
        <begin position="348"/>
        <end position="365"/>
    </location>
</feature>
<evidence type="ECO:0000313" key="10">
    <source>
        <dbReference type="Proteomes" id="UP001501586"/>
    </source>
</evidence>
<evidence type="ECO:0000313" key="9">
    <source>
        <dbReference type="EMBL" id="GAA4282707.1"/>
    </source>
</evidence>
<dbReference type="InterPro" id="IPR004841">
    <property type="entry name" value="AA-permease/SLC12A_dom"/>
</dbReference>
<keyword evidence="5 7" id="KW-1133">Transmembrane helix</keyword>
<protein>
    <submittedName>
        <fullName evidence="9">Amino acid permease</fullName>
    </submittedName>
</protein>
<feature type="transmembrane region" description="Helical" evidence="7">
    <location>
        <begin position="437"/>
        <end position="456"/>
    </location>
</feature>
<keyword evidence="6 7" id="KW-0472">Membrane</keyword>
<evidence type="ECO:0000256" key="7">
    <source>
        <dbReference type="SAM" id="Phobius"/>
    </source>
</evidence>
<gene>
    <name evidence="9" type="ORF">GCM10022261_02380</name>
</gene>
<dbReference type="PANTHER" id="PTHR43495:SF5">
    <property type="entry name" value="GAMMA-AMINOBUTYRIC ACID PERMEASE"/>
    <property type="match status" value="1"/>
</dbReference>
<dbReference type="Pfam" id="PF00324">
    <property type="entry name" value="AA_permease"/>
    <property type="match status" value="1"/>
</dbReference>